<organism evidence="1 2">
    <name type="scientific">Tanacetum coccineum</name>
    <dbReference type="NCBI Taxonomy" id="301880"/>
    <lineage>
        <taxon>Eukaryota</taxon>
        <taxon>Viridiplantae</taxon>
        <taxon>Streptophyta</taxon>
        <taxon>Embryophyta</taxon>
        <taxon>Tracheophyta</taxon>
        <taxon>Spermatophyta</taxon>
        <taxon>Magnoliopsida</taxon>
        <taxon>eudicotyledons</taxon>
        <taxon>Gunneridae</taxon>
        <taxon>Pentapetalae</taxon>
        <taxon>asterids</taxon>
        <taxon>campanulids</taxon>
        <taxon>Asterales</taxon>
        <taxon>Asteraceae</taxon>
        <taxon>Asteroideae</taxon>
        <taxon>Anthemideae</taxon>
        <taxon>Anthemidinae</taxon>
        <taxon>Tanacetum</taxon>
    </lineage>
</organism>
<name>A0ABQ4Z4Y9_9ASTR</name>
<keyword evidence="1" id="KW-0808">Transferase</keyword>
<keyword evidence="2" id="KW-1185">Reference proteome</keyword>
<keyword evidence="1" id="KW-0695">RNA-directed DNA polymerase</keyword>
<dbReference type="Pfam" id="PF02992">
    <property type="entry name" value="Transposase_21"/>
    <property type="match status" value="1"/>
</dbReference>
<dbReference type="InterPro" id="IPR004242">
    <property type="entry name" value="Transposase_21"/>
</dbReference>
<reference evidence="1" key="1">
    <citation type="journal article" date="2022" name="Int. J. Mol. Sci.">
        <title>Draft Genome of Tanacetum Coccineum: Genomic Comparison of Closely Related Tanacetum-Family Plants.</title>
        <authorList>
            <person name="Yamashiro T."/>
            <person name="Shiraishi A."/>
            <person name="Nakayama K."/>
            <person name="Satake H."/>
        </authorList>
    </citation>
    <scope>NUCLEOTIDE SEQUENCE</scope>
</reference>
<dbReference type="GO" id="GO:0003964">
    <property type="term" value="F:RNA-directed DNA polymerase activity"/>
    <property type="evidence" value="ECO:0007669"/>
    <property type="project" value="UniProtKB-KW"/>
</dbReference>
<evidence type="ECO:0000313" key="2">
    <source>
        <dbReference type="Proteomes" id="UP001151760"/>
    </source>
</evidence>
<dbReference type="EMBL" id="BQNB010011003">
    <property type="protein sequence ID" value="GJS84801.1"/>
    <property type="molecule type" value="Genomic_DNA"/>
</dbReference>
<keyword evidence="1" id="KW-0548">Nucleotidyltransferase</keyword>
<gene>
    <name evidence="1" type="ORF">Tco_0751342</name>
</gene>
<comment type="caution">
    <text evidence="1">The sequence shown here is derived from an EMBL/GenBank/DDBJ whole genome shotgun (WGS) entry which is preliminary data.</text>
</comment>
<evidence type="ECO:0000313" key="1">
    <source>
        <dbReference type="EMBL" id="GJS84801.1"/>
    </source>
</evidence>
<protein>
    <submittedName>
        <fullName evidence="1">Reverse transcriptase domain-containing protein</fullName>
    </submittedName>
</protein>
<dbReference type="PANTHER" id="PTHR10775:SF185">
    <property type="entry name" value="OS08G0208400 PROTEIN"/>
    <property type="match status" value="1"/>
</dbReference>
<sequence>MVRCNTLLMVKHGRNLTPDIQNLQQNEEMFDYVMYEREFLMLAVLILDPKSLSMDIDIYLRPLIDDLKDLWTLKGVETIDVATSKTFNMRAMLLLTINDFPARSSLSGWSGQGSWHALHVMKTLHLCVC</sequence>
<proteinExistence type="predicted"/>
<reference evidence="1" key="2">
    <citation type="submission" date="2022-01" db="EMBL/GenBank/DDBJ databases">
        <authorList>
            <person name="Yamashiro T."/>
            <person name="Shiraishi A."/>
            <person name="Satake H."/>
            <person name="Nakayama K."/>
        </authorList>
    </citation>
    <scope>NUCLEOTIDE SEQUENCE</scope>
</reference>
<dbReference type="PANTHER" id="PTHR10775">
    <property type="entry name" value="OS08G0208400 PROTEIN"/>
    <property type="match status" value="1"/>
</dbReference>
<accession>A0ABQ4Z4Y9</accession>
<dbReference type="Proteomes" id="UP001151760">
    <property type="component" value="Unassembled WGS sequence"/>
</dbReference>